<dbReference type="RefSeq" id="WP_227308361.1">
    <property type="nucleotide sequence ID" value="NZ_JAESVA010000005.1"/>
</dbReference>
<accession>A0A963Z369</accession>
<evidence type="ECO:0000313" key="1">
    <source>
        <dbReference type="EMBL" id="MCB8881696.1"/>
    </source>
</evidence>
<keyword evidence="2" id="KW-1185">Reference proteome</keyword>
<name>A0A963Z369_9PROT</name>
<organism evidence="1 2">
    <name type="scientific">Acidisoma cellulosilyticum</name>
    <dbReference type="NCBI Taxonomy" id="2802395"/>
    <lineage>
        <taxon>Bacteria</taxon>
        <taxon>Pseudomonadati</taxon>
        <taxon>Pseudomonadota</taxon>
        <taxon>Alphaproteobacteria</taxon>
        <taxon>Acetobacterales</taxon>
        <taxon>Acidocellaceae</taxon>
        <taxon>Acidisoma</taxon>
    </lineage>
</organism>
<protein>
    <submittedName>
        <fullName evidence="1">Uncharacterized protein</fullName>
    </submittedName>
</protein>
<dbReference type="AlphaFoldDB" id="A0A963Z369"/>
<dbReference type="EMBL" id="JAESVA010000005">
    <property type="protein sequence ID" value="MCB8881696.1"/>
    <property type="molecule type" value="Genomic_DNA"/>
</dbReference>
<dbReference type="Proteomes" id="UP000721844">
    <property type="component" value="Unassembled WGS sequence"/>
</dbReference>
<sequence>MSDTLSSFGAAQSTDPLTDTEKSDIRFFCGYEMYGNSAAGFLGYRFFQEQGFLEYRLTNAAPSECASIRQMLSEMQTLRTAILGASTMMGTDQAAVWTRNRNEARDRTALYDQWRTQLCRYLGVPAGPGIASAQAGRIIV</sequence>
<gene>
    <name evidence="1" type="ORF">ACELLULO517_15720</name>
</gene>
<proteinExistence type="predicted"/>
<comment type="caution">
    <text evidence="1">The sequence shown here is derived from an EMBL/GenBank/DDBJ whole genome shotgun (WGS) entry which is preliminary data.</text>
</comment>
<reference evidence="1 2" key="1">
    <citation type="journal article" date="2021" name="Microorganisms">
        <title>Acidisoma silvae sp. nov. and Acidisomacellulosilytica sp. nov., Two Acidophilic Bacteria Isolated from Decaying Wood, Hydrolyzing Cellulose and Producing Poly-3-hydroxybutyrate.</title>
        <authorList>
            <person name="Mieszkin S."/>
            <person name="Pouder E."/>
            <person name="Uroz S."/>
            <person name="Simon-Colin C."/>
            <person name="Alain K."/>
        </authorList>
    </citation>
    <scope>NUCLEOTIDE SEQUENCE [LARGE SCALE GENOMIC DNA]</scope>
    <source>
        <strain evidence="1 2">HW T5.17</strain>
    </source>
</reference>
<evidence type="ECO:0000313" key="2">
    <source>
        <dbReference type="Proteomes" id="UP000721844"/>
    </source>
</evidence>